<feature type="transmembrane region" description="Helical" evidence="9">
    <location>
        <begin position="106"/>
        <end position="125"/>
    </location>
</feature>
<feature type="transmembrane region" description="Helical" evidence="9">
    <location>
        <begin position="71"/>
        <end position="94"/>
    </location>
</feature>
<dbReference type="InterPro" id="IPR005495">
    <property type="entry name" value="LptG/LptF_permease"/>
</dbReference>
<dbReference type="EMBL" id="DF970243">
    <property type="protein sequence ID" value="GAP67120.1"/>
    <property type="molecule type" value="Genomic_DNA"/>
</dbReference>
<evidence type="ECO:0000256" key="6">
    <source>
        <dbReference type="ARBA" id="ARBA00022989"/>
    </source>
</evidence>
<evidence type="ECO:0000256" key="4">
    <source>
        <dbReference type="ARBA" id="ARBA00022475"/>
    </source>
</evidence>
<gene>
    <name evidence="10" type="ORF">MBSD_1436</name>
    <name evidence="11" type="ORF">MBSD_n2436</name>
</gene>
<evidence type="ECO:0000313" key="12">
    <source>
        <dbReference type="Proteomes" id="UP000253740"/>
    </source>
</evidence>
<evidence type="ECO:0000256" key="3">
    <source>
        <dbReference type="ARBA" id="ARBA00007725"/>
    </source>
</evidence>
<keyword evidence="5 9" id="KW-0812">Transmembrane</keyword>
<feature type="transmembrane region" description="Helical" evidence="9">
    <location>
        <begin position="12"/>
        <end position="33"/>
    </location>
</feature>
<dbReference type="AlphaFoldDB" id="A0A0K8QQC9"/>
<dbReference type="GO" id="GO:0055085">
    <property type="term" value="P:transmembrane transport"/>
    <property type="evidence" value="ECO:0007669"/>
    <property type="project" value="InterPro"/>
</dbReference>
<organism evidence="11">
    <name type="scientific">Mizugakiibacter sediminis</name>
    <dbReference type="NCBI Taxonomy" id="1475481"/>
    <lineage>
        <taxon>Bacteria</taxon>
        <taxon>Pseudomonadati</taxon>
        <taxon>Pseudomonadota</taxon>
        <taxon>Gammaproteobacteria</taxon>
        <taxon>Lysobacterales</taxon>
        <taxon>Rhodanobacteraceae</taxon>
        <taxon>Mizugakiibacter</taxon>
    </lineage>
</organism>
<reference evidence="10" key="1">
    <citation type="submission" date="2015-03" db="EMBL/GenBank/DDBJ databases">
        <title>Draft genome sequence of Mizugakiibacter sediminis skMP5.</title>
        <authorList>
            <person name="Watanabe T."/>
            <person name="Kojima H."/>
            <person name="Fukui M."/>
        </authorList>
    </citation>
    <scope>NUCLEOTIDE SEQUENCE</scope>
    <source>
        <strain evidence="10">SkMP5</strain>
    </source>
</reference>
<proteinExistence type="inferred from homology"/>
<comment type="function">
    <text evidence="1">Part of the ABC transporter complex LptBFG involved in the translocation of lipopolysaccharide (LPS) from the inner membrane to the outer membrane.</text>
</comment>
<dbReference type="OrthoDB" id="9776227at2"/>
<name>A0A0K8QQC9_9GAMM</name>
<feature type="transmembrane region" description="Helical" evidence="9">
    <location>
        <begin position="288"/>
        <end position="306"/>
    </location>
</feature>
<evidence type="ECO:0000313" key="11">
    <source>
        <dbReference type="EMBL" id="GAP67120.1"/>
    </source>
</evidence>
<evidence type="ECO:0000313" key="10">
    <source>
        <dbReference type="EMBL" id="GAN44900.1"/>
    </source>
</evidence>
<reference evidence="11" key="2">
    <citation type="submission" date="2015-08" db="EMBL/GenBank/DDBJ databases">
        <title>Complete DNA Sequence of Pseudomonas syringae pv. actinidiae, the Causal Agent of Kiwifruit Canker Disease.</title>
        <authorList>
            <person name="Rikkerink E.H.A."/>
            <person name="Fineran P.C."/>
        </authorList>
    </citation>
    <scope>NUCLEOTIDE SEQUENCE</scope>
    <source>
        <strain evidence="11">SkMP5</strain>
    </source>
</reference>
<dbReference type="PANTHER" id="PTHR33529">
    <property type="entry name" value="SLR0882 PROTEIN-RELATED"/>
    <property type="match status" value="1"/>
</dbReference>
<evidence type="ECO:0000256" key="2">
    <source>
        <dbReference type="ARBA" id="ARBA00004651"/>
    </source>
</evidence>
<dbReference type="GO" id="GO:0015920">
    <property type="term" value="P:lipopolysaccharide transport"/>
    <property type="evidence" value="ECO:0007669"/>
    <property type="project" value="TreeGrafter"/>
</dbReference>
<dbReference type="InterPro" id="IPR030923">
    <property type="entry name" value="LptG"/>
</dbReference>
<evidence type="ECO:0000256" key="5">
    <source>
        <dbReference type="ARBA" id="ARBA00022692"/>
    </source>
</evidence>
<evidence type="ECO:0000256" key="9">
    <source>
        <dbReference type="SAM" id="Phobius"/>
    </source>
</evidence>
<keyword evidence="4" id="KW-1003">Cell membrane</keyword>
<dbReference type="PANTHER" id="PTHR33529:SF2">
    <property type="entry name" value="LIPOPOLYSACCHARIDE EXPORT SYSTEM PERMEASE PROTEIN LPTG"/>
    <property type="match status" value="1"/>
</dbReference>
<keyword evidence="12" id="KW-1185">Reference proteome</keyword>
<comment type="subunit">
    <text evidence="8">Component of the lipopolysaccharide transport and assembly complex. The LptBFG transporter is composed of two ATP-binding proteins (LptB) and two transmembrane proteins (LptF and LptG).</text>
</comment>
<sequence>MQLALPRLKQADRLIATSVLGALLLTWVLLVGFDSFTQLARQLGNIGKNGYTLSQAIGYIALTVPRRLYEMFANAALIGGLLGLGGLAASGELTALRAAGMSKLRIAAAGVGTVAVLTVAVAVLGETVAPAGQQRADAIQMQVKAANLGASTRSGLWARDNGSIVNAKAALAHREHGRTRVELADVRIYGFDADGNLTRLTHARRAKHDGGGWTLYDARTTVFRAAASAQSTQSARLRWDSSLDPRVLELSIAHPEYLAVRDLRRNIRYLENNGQNAGAYANALWGRLLYPLNVLVLVMCALPFAFGTLRSGGLGKRVFLGLLLTVVWFFLQKALVSMGAVYDAPPLLANLAPALVLVAAATLYFRKFG</sequence>
<accession>A0A0K8QQC9</accession>
<evidence type="ECO:0000256" key="7">
    <source>
        <dbReference type="ARBA" id="ARBA00023136"/>
    </source>
</evidence>
<dbReference type="RefSeq" id="WP_062537676.1">
    <property type="nucleotide sequence ID" value="NZ_DF970243.1"/>
</dbReference>
<feature type="transmembrane region" description="Helical" evidence="9">
    <location>
        <begin position="347"/>
        <end position="365"/>
    </location>
</feature>
<comment type="similarity">
    <text evidence="3">Belongs to the LptF/LptG family.</text>
</comment>
<keyword evidence="6 9" id="KW-1133">Transmembrane helix</keyword>
<dbReference type="Pfam" id="PF03739">
    <property type="entry name" value="LptF_LptG"/>
    <property type="match status" value="1"/>
</dbReference>
<protein>
    <submittedName>
        <fullName evidence="10 11">Permease</fullName>
    </submittedName>
</protein>
<evidence type="ECO:0000256" key="8">
    <source>
        <dbReference type="ARBA" id="ARBA00026081"/>
    </source>
</evidence>
<evidence type="ECO:0000256" key="1">
    <source>
        <dbReference type="ARBA" id="ARBA00002265"/>
    </source>
</evidence>
<dbReference type="NCBIfam" id="TIGR04408">
    <property type="entry name" value="LptG_lptG"/>
    <property type="match status" value="1"/>
</dbReference>
<dbReference type="STRING" id="1475481.GCA_000953855_02485"/>
<comment type="subcellular location">
    <subcellularLocation>
        <location evidence="2">Cell membrane</location>
        <topology evidence="2">Multi-pass membrane protein</topology>
    </subcellularLocation>
</comment>
<feature type="transmembrane region" description="Helical" evidence="9">
    <location>
        <begin position="318"/>
        <end position="341"/>
    </location>
</feature>
<dbReference type="GO" id="GO:0043190">
    <property type="term" value="C:ATP-binding cassette (ABC) transporter complex"/>
    <property type="evidence" value="ECO:0007669"/>
    <property type="project" value="InterPro"/>
</dbReference>
<dbReference type="EMBL" id="DF952378">
    <property type="protein sequence ID" value="GAN44900.1"/>
    <property type="molecule type" value="Genomic_DNA"/>
</dbReference>
<dbReference type="HOGENOM" id="CLU_028799_1_1_6"/>
<dbReference type="Proteomes" id="UP000253740">
    <property type="component" value="Unassembled WGS sequence"/>
</dbReference>
<keyword evidence="7 9" id="KW-0472">Membrane</keyword>